<accession>A0A1X0IZK4</accession>
<name>A0A1X0IZK4_MYCRH</name>
<comment type="caution">
    <text evidence="2">The sequence shown here is derived from an EMBL/GenBank/DDBJ whole genome shotgun (WGS) entry which is preliminary data.</text>
</comment>
<evidence type="ECO:0000313" key="2">
    <source>
        <dbReference type="EMBL" id="ORB54810.1"/>
    </source>
</evidence>
<dbReference type="EMBL" id="MVIH01000003">
    <property type="protein sequence ID" value="ORB54810.1"/>
    <property type="molecule type" value="Genomic_DNA"/>
</dbReference>
<dbReference type="OrthoDB" id="7838374at2"/>
<evidence type="ECO:0000313" key="3">
    <source>
        <dbReference type="Proteomes" id="UP000192534"/>
    </source>
</evidence>
<evidence type="ECO:0000259" key="1">
    <source>
        <dbReference type="Pfam" id="PF03756"/>
    </source>
</evidence>
<protein>
    <recommendedName>
        <fullName evidence="1">A-factor biosynthesis hotdog domain-containing protein</fullName>
    </recommendedName>
</protein>
<organism evidence="2 3">
    <name type="scientific">Mycolicibacterium rhodesiae</name>
    <name type="common">Mycobacterium rhodesiae</name>
    <dbReference type="NCBI Taxonomy" id="36814"/>
    <lineage>
        <taxon>Bacteria</taxon>
        <taxon>Bacillati</taxon>
        <taxon>Actinomycetota</taxon>
        <taxon>Actinomycetes</taxon>
        <taxon>Mycobacteriales</taxon>
        <taxon>Mycobacteriaceae</taxon>
        <taxon>Mycolicibacterium</taxon>
    </lineage>
</organism>
<dbReference type="InterPro" id="IPR005509">
    <property type="entry name" value="AfsA_hotdog_dom"/>
</dbReference>
<feature type="domain" description="A-factor biosynthesis hotdog" evidence="1">
    <location>
        <begin position="184"/>
        <end position="275"/>
    </location>
</feature>
<proteinExistence type="predicted"/>
<feature type="domain" description="A-factor biosynthesis hotdog" evidence="1">
    <location>
        <begin position="14"/>
        <end position="127"/>
    </location>
</feature>
<dbReference type="AlphaFoldDB" id="A0A1X0IZK4"/>
<dbReference type="Pfam" id="PF03756">
    <property type="entry name" value="AfsA"/>
    <property type="match status" value="2"/>
</dbReference>
<keyword evidence="3" id="KW-1185">Reference proteome</keyword>
<gene>
    <name evidence="2" type="ORF">BST42_08415</name>
</gene>
<dbReference type="RefSeq" id="WP_083118115.1">
    <property type="nucleotide sequence ID" value="NZ_JACKUO010000022.1"/>
</dbReference>
<sequence>MNGENYSQTIRRELVHKRAVSEVLITSMGGRGDTWTAHAQLPRLHSFHSDGLGRQGSYYDPLLVLEAFRQGCIAGSHLFYDAPPDARHTVRLYELAVVDFDHLVCGAEVLDLELNMAVQKEFRRDGHDAVHGLEVRSVVAHEGTKTMELSAAFNWMPLEKWDRLRAGASWDPGPQPAPADPRSVGRTRMANVVIGAPVHAAASGAASAPLVVDISHAILFDHPLDHLPGGLIIEAARQLSLVIADSRAEDLVGPSWLKIGFQSFAEMDSVSVVSMTRDGADPLTFRGDITQSGQTRATVELAFME</sequence>
<dbReference type="Proteomes" id="UP000192534">
    <property type="component" value="Unassembled WGS sequence"/>
</dbReference>
<reference evidence="2 3" key="1">
    <citation type="submission" date="2016-12" db="EMBL/GenBank/DDBJ databases">
        <title>The new phylogeny of genus Mycobacterium.</title>
        <authorList>
            <person name="Tortoli E."/>
            <person name="Trovato A."/>
            <person name="Cirillo D.M."/>
        </authorList>
    </citation>
    <scope>NUCLEOTIDE SEQUENCE [LARGE SCALE GENOMIC DNA]</scope>
    <source>
        <strain evidence="2 3">DSM 44223</strain>
    </source>
</reference>